<keyword evidence="4" id="KW-0472">Membrane</keyword>
<evidence type="ECO:0000313" key="7">
    <source>
        <dbReference type="EMBL" id="UXI65983.1"/>
    </source>
</evidence>
<organism evidence="7 8">
    <name type="scientific">Tahibacter amnicola</name>
    <dbReference type="NCBI Taxonomy" id="2976241"/>
    <lineage>
        <taxon>Bacteria</taxon>
        <taxon>Pseudomonadati</taxon>
        <taxon>Pseudomonadota</taxon>
        <taxon>Gammaproteobacteria</taxon>
        <taxon>Lysobacterales</taxon>
        <taxon>Rhodanobacteraceae</taxon>
        <taxon>Tahibacter</taxon>
    </lineage>
</organism>
<dbReference type="Gene3D" id="2.60.40.10">
    <property type="entry name" value="Immunoglobulins"/>
    <property type="match status" value="1"/>
</dbReference>
<name>A0ABY6BA15_9GAMM</name>
<dbReference type="Gene3D" id="1.10.287.130">
    <property type="match status" value="1"/>
</dbReference>
<keyword evidence="4" id="KW-0812">Transmembrane</keyword>
<feature type="signal peptide" evidence="5">
    <location>
        <begin position="1"/>
        <end position="21"/>
    </location>
</feature>
<dbReference type="Proteomes" id="UP001064632">
    <property type="component" value="Chromosome"/>
</dbReference>
<accession>A0ABY6BA15</accession>
<evidence type="ECO:0000256" key="1">
    <source>
        <dbReference type="ARBA" id="ARBA00000085"/>
    </source>
</evidence>
<dbReference type="PANTHER" id="PTHR43547:SF2">
    <property type="entry name" value="HYBRID SIGNAL TRANSDUCTION HISTIDINE KINASE C"/>
    <property type="match status" value="1"/>
</dbReference>
<dbReference type="SUPFAM" id="SSF47384">
    <property type="entry name" value="Homodimeric domain of signal transducing histidine kinase"/>
    <property type="match status" value="1"/>
</dbReference>
<feature type="transmembrane region" description="Helical" evidence="4">
    <location>
        <begin position="805"/>
        <end position="825"/>
    </location>
</feature>
<dbReference type="Pfam" id="PF07494">
    <property type="entry name" value="Reg_prop"/>
    <property type="match status" value="6"/>
</dbReference>
<keyword evidence="8" id="KW-1185">Reference proteome</keyword>
<dbReference type="GO" id="GO:0005524">
    <property type="term" value="F:ATP binding"/>
    <property type="evidence" value="ECO:0007669"/>
    <property type="project" value="UniProtKB-KW"/>
</dbReference>
<keyword evidence="7" id="KW-0547">Nucleotide-binding</keyword>
<evidence type="ECO:0000256" key="4">
    <source>
        <dbReference type="SAM" id="Phobius"/>
    </source>
</evidence>
<dbReference type="SMART" id="SM00387">
    <property type="entry name" value="HATPase_c"/>
    <property type="match status" value="1"/>
</dbReference>
<dbReference type="InterPro" id="IPR003594">
    <property type="entry name" value="HATPase_dom"/>
</dbReference>
<dbReference type="Pfam" id="PF07495">
    <property type="entry name" value="Y_Y_Y"/>
    <property type="match status" value="1"/>
</dbReference>
<dbReference type="InterPro" id="IPR015943">
    <property type="entry name" value="WD40/YVTN_repeat-like_dom_sf"/>
</dbReference>
<dbReference type="InterPro" id="IPR036097">
    <property type="entry name" value="HisK_dim/P_sf"/>
</dbReference>
<evidence type="ECO:0000259" key="6">
    <source>
        <dbReference type="PROSITE" id="PS50109"/>
    </source>
</evidence>
<reference evidence="7" key="1">
    <citation type="submission" date="2022-09" db="EMBL/GenBank/DDBJ databases">
        <title>Tahibacter sp. nov., isolated from a fresh water.</title>
        <authorList>
            <person name="Baek J.H."/>
            <person name="Lee J.K."/>
            <person name="Kim J.M."/>
            <person name="Jeon C.O."/>
        </authorList>
    </citation>
    <scope>NUCLEOTIDE SEQUENCE</scope>
    <source>
        <strain evidence="7">W38</strain>
    </source>
</reference>
<dbReference type="InterPro" id="IPR003661">
    <property type="entry name" value="HisK_dim/P_dom"/>
</dbReference>
<keyword evidence="4" id="KW-1133">Transmembrane helix</keyword>
<evidence type="ECO:0000313" key="8">
    <source>
        <dbReference type="Proteomes" id="UP001064632"/>
    </source>
</evidence>
<keyword evidence="3" id="KW-0597">Phosphoprotein</keyword>
<dbReference type="EMBL" id="CP104694">
    <property type="protein sequence ID" value="UXI65983.1"/>
    <property type="molecule type" value="Genomic_DNA"/>
</dbReference>
<dbReference type="InterPro" id="IPR011110">
    <property type="entry name" value="Reg_prop"/>
</dbReference>
<gene>
    <name evidence="7" type="ORF">N4264_14590</name>
</gene>
<dbReference type="Pfam" id="PF02518">
    <property type="entry name" value="HATPase_c"/>
    <property type="match status" value="1"/>
</dbReference>
<protein>
    <recommendedName>
        <fullName evidence="2">histidine kinase</fullName>
        <ecNumber evidence="2">2.7.13.3</ecNumber>
    </recommendedName>
</protein>
<dbReference type="Pfam" id="PF08450">
    <property type="entry name" value="SGL"/>
    <property type="match status" value="1"/>
</dbReference>
<dbReference type="InterPro" id="IPR005467">
    <property type="entry name" value="His_kinase_dom"/>
</dbReference>
<dbReference type="EC" id="2.7.13.3" evidence="2"/>
<evidence type="ECO:0000256" key="2">
    <source>
        <dbReference type="ARBA" id="ARBA00012438"/>
    </source>
</evidence>
<dbReference type="PROSITE" id="PS50109">
    <property type="entry name" value="HIS_KIN"/>
    <property type="match status" value="1"/>
</dbReference>
<dbReference type="Gene3D" id="3.30.565.10">
    <property type="entry name" value="Histidine kinase-like ATPase, C-terminal domain"/>
    <property type="match status" value="1"/>
</dbReference>
<dbReference type="Gene3D" id="2.130.10.10">
    <property type="entry name" value="YVTN repeat-like/Quinoprotein amine dehydrogenase"/>
    <property type="match status" value="2"/>
</dbReference>
<dbReference type="InterPro" id="IPR004358">
    <property type="entry name" value="Sig_transdc_His_kin-like_C"/>
</dbReference>
<dbReference type="InterPro" id="IPR013658">
    <property type="entry name" value="SGL"/>
</dbReference>
<feature type="chain" id="PRO_5047351382" description="histidine kinase" evidence="5">
    <location>
        <begin position="22"/>
        <end position="1119"/>
    </location>
</feature>
<keyword evidence="7" id="KW-0067">ATP-binding</keyword>
<sequence>MLIKLCLLALFGLVLPWSAPAVEPELRLERLGLDDGLSQASAWAVLRDRRGLVWIGTQDGLNRYDGYSVRVYQRDSGDTDSLSDNFVTALQEGPDGELWIGTWAGGVNRYDPATGHFTRYQHRPDEPSTLSDDRVRTMLVDREGAVWVGTANGLNRLDRGTGRITRYIHRPDDAGSLANDTVRALHQDGRGRLWIGTAGGGLNRFDTTSGRFSHYRHDAANPASLSHDSVWAIAGMPDGTLWIGTDGGGVLRFDPESGRFTRVDAPELEGTRINALGFDADGRLWIGTNGRGLGEYTPARQHLRWHRRAAGDPMSLGHDQVLAIHSDGAGQLWIGTLDGMSRFTARTRQFAHFANRKDDPGSLSHDWVRSFLVDARGTLWVATLGGGLNRWDAAGARFVHYRHRANDADSLSDDEVWSLGAGPDGTIWVGGRGGLDRFDAERGTFERIRLRTDAAPRAGADVVREIYTDADGTLWLGTWGAGLIHLDPQSGQLTRYANNPNDSNSLAHDDVPAVMRDREGRLWIGTWGGGLHRFDPEQHRFIHYRHDPADPRSLSNDTVRAIHEDRAGNLWLATQGGLNRFEPQSGRARTYTKKHGLADDSIYGILEDGNGELWVSSNGGLSRFDPKEQRFTNYTARDGLQSDEFNSGAYFRSADGEMFFGGIRGFNRFHPERIATDRTPPPVLLTDFLLFNKSVPLQGEGEGFTLPRPIDSLPTLTLTHRESQIAFEFAALDFSDPRRNRFAYQLEGFDTAWIETDYRNRRATYTNLPAGHYRFRIKAANPFGIWNESGASLALTVLPPWYRSGVAYLSYALSVLLALVLGYRWRTARIRNHTRRLELLVEERTVELSRAKGLAEDTLAMLQGTQRQLVEAERMASLGQLVAGVAHELNTPLGIAVTAASHQRDINRDLGAKIDAQTLSRRDLSDWRGSLDEACRLILSSLERMRGLIDSFKQVAVDQTSELARRFDLRTYLGEVQDTLRPMLKRSPHRLEIDCPGDIELETYPGALFQIVTNLVNNSLIHAFVPERGGTMRIAVQNHGSTVALHYSDDGVGMPATVAEQAFEPFFTTRRSSGSSGLGLSIVYNLVTHKLGGRIRLETKPGEGVSFFLEFPRQLPARA</sequence>
<keyword evidence="5" id="KW-0732">Signal</keyword>
<evidence type="ECO:0000256" key="5">
    <source>
        <dbReference type="SAM" id="SignalP"/>
    </source>
</evidence>
<dbReference type="CDD" id="cd00082">
    <property type="entry name" value="HisKA"/>
    <property type="match status" value="1"/>
</dbReference>
<dbReference type="RefSeq" id="WP_261692973.1">
    <property type="nucleotide sequence ID" value="NZ_CP104694.1"/>
</dbReference>
<dbReference type="SUPFAM" id="SSF63829">
    <property type="entry name" value="Calcium-dependent phosphotriesterase"/>
    <property type="match status" value="3"/>
</dbReference>
<dbReference type="InterPro" id="IPR011123">
    <property type="entry name" value="Y_Y_Y"/>
</dbReference>
<dbReference type="PRINTS" id="PR00344">
    <property type="entry name" value="BCTRLSENSOR"/>
</dbReference>
<dbReference type="SUPFAM" id="SSF55874">
    <property type="entry name" value="ATPase domain of HSP90 chaperone/DNA topoisomerase II/histidine kinase"/>
    <property type="match status" value="1"/>
</dbReference>
<dbReference type="CDD" id="cd00075">
    <property type="entry name" value="HATPase"/>
    <property type="match status" value="1"/>
</dbReference>
<comment type="catalytic activity">
    <reaction evidence="1">
        <text>ATP + protein L-histidine = ADP + protein N-phospho-L-histidine.</text>
        <dbReference type="EC" id="2.7.13.3"/>
    </reaction>
</comment>
<proteinExistence type="predicted"/>
<dbReference type="InterPro" id="IPR036890">
    <property type="entry name" value="HATPase_C_sf"/>
</dbReference>
<feature type="domain" description="Histidine kinase" evidence="6">
    <location>
        <begin position="884"/>
        <end position="1115"/>
    </location>
</feature>
<dbReference type="PANTHER" id="PTHR43547">
    <property type="entry name" value="TWO-COMPONENT HISTIDINE KINASE"/>
    <property type="match status" value="1"/>
</dbReference>
<evidence type="ECO:0000256" key="3">
    <source>
        <dbReference type="ARBA" id="ARBA00022553"/>
    </source>
</evidence>
<dbReference type="InterPro" id="IPR013783">
    <property type="entry name" value="Ig-like_fold"/>
</dbReference>